<accession>A0A1G2LX26</accession>
<dbReference type="PIRSF" id="PIRSF005384">
    <property type="entry name" value="RpiB_LacA_B"/>
    <property type="match status" value="1"/>
</dbReference>
<feature type="binding site" evidence="2">
    <location>
        <position position="146"/>
    </location>
    <ligand>
        <name>D-ribulose 5-phosphate</name>
        <dbReference type="ChEBI" id="CHEBI:58121"/>
    </ligand>
</feature>
<comment type="similarity">
    <text evidence="1">Belongs to the LacAB/RpiB family.</text>
</comment>
<feature type="binding site" evidence="2">
    <location>
        <position position="118"/>
    </location>
    <ligand>
        <name>D-ribulose 5-phosphate</name>
        <dbReference type="ChEBI" id="CHEBI:58121"/>
    </ligand>
</feature>
<dbReference type="NCBIfam" id="NF004051">
    <property type="entry name" value="PRK05571.1"/>
    <property type="match status" value="1"/>
</dbReference>
<dbReference type="AlphaFoldDB" id="A0A1G2LX26"/>
<feature type="binding site" evidence="2">
    <location>
        <begin position="8"/>
        <end position="9"/>
    </location>
    <ligand>
        <name>D-ribulose 5-phosphate</name>
        <dbReference type="ChEBI" id="CHEBI:58121"/>
    </ligand>
</feature>
<dbReference type="Pfam" id="PF02502">
    <property type="entry name" value="LacAB_rpiB"/>
    <property type="match status" value="1"/>
</dbReference>
<dbReference type="GO" id="GO:0009052">
    <property type="term" value="P:pentose-phosphate shunt, non-oxidative branch"/>
    <property type="evidence" value="ECO:0007669"/>
    <property type="project" value="TreeGrafter"/>
</dbReference>
<sequence>MRIYLAADHAGFELKEKIKKFLGDLNCEVKDFGAHKYESEDDYPDFVIPAMKTLVEDLEKGIESRGIILGGSGQGEAMIANRFKDIRAVVCDDGDSLENKVKVWREHNNSNVLSFGSRFIDEKSALDAVKIWLETPFTGESRHTRRLGKFDKV</sequence>
<name>A0A1G2LX26_9BACT</name>
<evidence type="ECO:0000313" key="4">
    <source>
        <dbReference type="Proteomes" id="UP000178116"/>
    </source>
</evidence>
<comment type="caution">
    <text evidence="3">The sequence shown here is derived from an EMBL/GenBank/DDBJ whole genome shotgun (WGS) entry which is preliminary data.</text>
</comment>
<dbReference type="NCBIfam" id="TIGR00689">
    <property type="entry name" value="rpiB_lacA_lacB"/>
    <property type="match status" value="1"/>
</dbReference>
<dbReference type="PANTHER" id="PTHR30345:SF0">
    <property type="entry name" value="DNA DAMAGE-REPAIR_TOLERATION PROTEIN DRT102"/>
    <property type="match status" value="1"/>
</dbReference>
<dbReference type="InterPro" id="IPR003500">
    <property type="entry name" value="RpiB_LacA_LacB"/>
</dbReference>
<dbReference type="Gene3D" id="3.40.1400.10">
    <property type="entry name" value="Sugar-phosphate isomerase, RpiB/LacA/LacB"/>
    <property type="match status" value="1"/>
</dbReference>
<evidence type="ECO:0000313" key="3">
    <source>
        <dbReference type="EMBL" id="OHA15429.1"/>
    </source>
</evidence>
<organism evidence="3 4">
    <name type="scientific">Candidatus Tagabacteria bacterium RIFCSPLOWO2_01_FULL_42_9</name>
    <dbReference type="NCBI Taxonomy" id="1802296"/>
    <lineage>
        <taxon>Bacteria</taxon>
        <taxon>Candidatus Tagaibacteriota</taxon>
    </lineage>
</organism>
<proteinExistence type="inferred from homology"/>
<feature type="binding site" evidence="2">
    <location>
        <begin position="71"/>
        <end position="75"/>
    </location>
    <ligand>
        <name>D-ribulose 5-phosphate</name>
        <dbReference type="ChEBI" id="CHEBI:58121"/>
    </ligand>
</feature>
<dbReference type="Proteomes" id="UP000178116">
    <property type="component" value="Unassembled WGS sequence"/>
</dbReference>
<evidence type="ECO:0000256" key="2">
    <source>
        <dbReference type="PIRSR" id="PIRSR005384-2"/>
    </source>
</evidence>
<dbReference type="SUPFAM" id="SSF89623">
    <property type="entry name" value="Ribose/Galactose isomerase RpiB/AlsB"/>
    <property type="match status" value="1"/>
</dbReference>
<keyword evidence="3" id="KW-0413">Isomerase</keyword>
<feature type="binding site" evidence="2">
    <location>
        <position position="108"/>
    </location>
    <ligand>
        <name>D-ribulose 5-phosphate</name>
        <dbReference type="ChEBI" id="CHEBI:58121"/>
    </ligand>
</feature>
<gene>
    <name evidence="3" type="ORF">A3A10_02735</name>
</gene>
<feature type="binding site" evidence="2">
    <location>
        <position position="142"/>
    </location>
    <ligand>
        <name>D-ribulose 5-phosphate</name>
        <dbReference type="ChEBI" id="CHEBI:58121"/>
    </ligand>
</feature>
<evidence type="ECO:0000256" key="1">
    <source>
        <dbReference type="ARBA" id="ARBA00008754"/>
    </source>
</evidence>
<reference evidence="3 4" key="1">
    <citation type="journal article" date="2016" name="Nat. Commun.">
        <title>Thousands of microbial genomes shed light on interconnected biogeochemical processes in an aquifer system.</title>
        <authorList>
            <person name="Anantharaman K."/>
            <person name="Brown C.T."/>
            <person name="Hug L.A."/>
            <person name="Sharon I."/>
            <person name="Castelle C.J."/>
            <person name="Probst A.J."/>
            <person name="Thomas B.C."/>
            <person name="Singh A."/>
            <person name="Wilkins M.J."/>
            <person name="Karaoz U."/>
            <person name="Brodie E.L."/>
            <person name="Williams K.H."/>
            <person name="Hubbard S.S."/>
            <person name="Banfield J.F."/>
        </authorList>
    </citation>
    <scope>NUCLEOTIDE SEQUENCE [LARGE SCALE GENOMIC DNA]</scope>
</reference>
<dbReference type="GO" id="GO:0004751">
    <property type="term" value="F:ribose-5-phosphate isomerase activity"/>
    <property type="evidence" value="ECO:0007669"/>
    <property type="project" value="TreeGrafter"/>
</dbReference>
<dbReference type="EMBL" id="MHRA01000021">
    <property type="protein sequence ID" value="OHA15429.1"/>
    <property type="molecule type" value="Genomic_DNA"/>
</dbReference>
<dbReference type="GO" id="GO:0019316">
    <property type="term" value="P:D-allose catabolic process"/>
    <property type="evidence" value="ECO:0007669"/>
    <property type="project" value="TreeGrafter"/>
</dbReference>
<dbReference type="InterPro" id="IPR036569">
    <property type="entry name" value="RpiB_LacA_LacB_sf"/>
</dbReference>
<dbReference type="PANTHER" id="PTHR30345">
    <property type="entry name" value="RIBOSE-5-PHOSPHATE ISOMERASE B"/>
    <property type="match status" value="1"/>
</dbReference>
<protein>
    <submittedName>
        <fullName evidence="3">Ribose-5-phosphate isomerase</fullName>
    </submittedName>
</protein>